<evidence type="ECO:0000259" key="2">
    <source>
        <dbReference type="Pfam" id="PF13439"/>
    </source>
</evidence>
<dbReference type="EC" id="2.4.-.-" evidence="3"/>
<dbReference type="EMBL" id="JBHSEI010000011">
    <property type="protein sequence ID" value="MFC4639990.1"/>
    <property type="molecule type" value="Genomic_DNA"/>
</dbReference>
<accession>A0ABV9ICA9</accession>
<keyword evidence="4" id="KW-1185">Reference proteome</keyword>
<dbReference type="Pfam" id="PF00534">
    <property type="entry name" value="Glycos_transf_1"/>
    <property type="match status" value="1"/>
</dbReference>
<sequence length="404" mass="45522">MKVIHNIYKLGQASFGVGEVVRSLAKAQARDLNVAVVSQDGSEEAFLEELAAGIRLYRLGPHGFARLGFHPGYFANPLLRGYEIVHQHSSWTANSLFSILASFTGSKVIYTPHGTFAEEARRKSRLKKFAALLLYEKWVLSRSSVIQALSRRELTDLRRAGLQKPIAVIPNGVDSHTIERPVAKTAFRERFNLPPDKQVLLFLSRINPIKGIDLLLPLLADNNTFRTSWVLVLAGPSEPTFQKQLEEIIQSHKLQDHVIFTGPLYGEEKLDAYDGCDAFVLPSRSEAMPMVVLEAMARRKPVLVTNVTPLEELEQENAGIRTGLSIRERAKGLETLMALNAQELQDMGERGYQVVASKYRWEHICTMTQELYAWLLDRRRPQPPFVYASSENSIENTFLANNHT</sequence>
<name>A0ABV9ICA9_9DEIO</name>
<organism evidence="3 4">
    <name type="scientific">Deinococcus hohokamensis</name>
    <dbReference type="NCBI Taxonomy" id="309883"/>
    <lineage>
        <taxon>Bacteria</taxon>
        <taxon>Thermotogati</taxon>
        <taxon>Deinococcota</taxon>
        <taxon>Deinococci</taxon>
        <taxon>Deinococcales</taxon>
        <taxon>Deinococcaceae</taxon>
        <taxon>Deinococcus</taxon>
    </lineage>
</organism>
<feature type="domain" description="Glycosyltransferase subfamily 4-like N-terminal" evidence="2">
    <location>
        <begin position="16"/>
        <end position="175"/>
    </location>
</feature>
<evidence type="ECO:0000313" key="3">
    <source>
        <dbReference type="EMBL" id="MFC4639990.1"/>
    </source>
</evidence>
<dbReference type="PANTHER" id="PTHR45947">
    <property type="entry name" value="SULFOQUINOVOSYL TRANSFERASE SQD2"/>
    <property type="match status" value="1"/>
</dbReference>
<feature type="domain" description="Glycosyl transferase family 1" evidence="1">
    <location>
        <begin position="185"/>
        <end position="353"/>
    </location>
</feature>
<evidence type="ECO:0000313" key="4">
    <source>
        <dbReference type="Proteomes" id="UP001595952"/>
    </source>
</evidence>
<keyword evidence="3" id="KW-0808">Transferase</keyword>
<dbReference type="PANTHER" id="PTHR45947:SF3">
    <property type="entry name" value="SULFOQUINOVOSYL TRANSFERASE SQD2"/>
    <property type="match status" value="1"/>
</dbReference>
<dbReference type="Gene3D" id="3.40.50.2000">
    <property type="entry name" value="Glycogen Phosphorylase B"/>
    <property type="match status" value="2"/>
</dbReference>
<dbReference type="InterPro" id="IPR050194">
    <property type="entry name" value="Glycosyltransferase_grp1"/>
</dbReference>
<dbReference type="RefSeq" id="WP_380062975.1">
    <property type="nucleotide sequence ID" value="NZ_JBHSEI010000011.1"/>
</dbReference>
<dbReference type="InterPro" id="IPR001296">
    <property type="entry name" value="Glyco_trans_1"/>
</dbReference>
<reference evidence="4" key="1">
    <citation type="journal article" date="2019" name="Int. J. Syst. Evol. Microbiol.">
        <title>The Global Catalogue of Microorganisms (GCM) 10K type strain sequencing project: providing services to taxonomists for standard genome sequencing and annotation.</title>
        <authorList>
            <consortium name="The Broad Institute Genomics Platform"/>
            <consortium name="The Broad Institute Genome Sequencing Center for Infectious Disease"/>
            <person name="Wu L."/>
            <person name="Ma J."/>
        </authorList>
    </citation>
    <scope>NUCLEOTIDE SEQUENCE [LARGE SCALE GENOMIC DNA]</scope>
    <source>
        <strain evidence="4">CCUG 55995</strain>
    </source>
</reference>
<dbReference type="SUPFAM" id="SSF53756">
    <property type="entry name" value="UDP-Glycosyltransferase/glycogen phosphorylase"/>
    <property type="match status" value="1"/>
</dbReference>
<dbReference type="Proteomes" id="UP001595952">
    <property type="component" value="Unassembled WGS sequence"/>
</dbReference>
<dbReference type="InterPro" id="IPR028098">
    <property type="entry name" value="Glyco_trans_4-like_N"/>
</dbReference>
<proteinExistence type="predicted"/>
<comment type="caution">
    <text evidence="3">The sequence shown here is derived from an EMBL/GenBank/DDBJ whole genome shotgun (WGS) entry which is preliminary data.</text>
</comment>
<gene>
    <name evidence="3" type="ORF">ACFO0D_16810</name>
</gene>
<evidence type="ECO:0000259" key="1">
    <source>
        <dbReference type="Pfam" id="PF00534"/>
    </source>
</evidence>
<keyword evidence="3" id="KW-0328">Glycosyltransferase</keyword>
<dbReference type="Pfam" id="PF13439">
    <property type="entry name" value="Glyco_transf_4"/>
    <property type="match status" value="1"/>
</dbReference>
<protein>
    <submittedName>
        <fullName evidence="3">Glycosyltransferase</fullName>
        <ecNumber evidence="3">2.4.-.-</ecNumber>
    </submittedName>
</protein>
<dbReference type="GO" id="GO:0016757">
    <property type="term" value="F:glycosyltransferase activity"/>
    <property type="evidence" value="ECO:0007669"/>
    <property type="project" value="UniProtKB-KW"/>
</dbReference>